<proteinExistence type="predicted"/>
<feature type="region of interest" description="Disordered" evidence="1">
    <location>
        <begin position="18"/>
        <end position="39"/>
    </location>
</feature>
<sequence length="39" mass="4229">MAALGVCSTLPAPQISWRVTRKGSSTSEIRENSPARTIR</sequence>
<gene>
    <name evidence="2" type="ORF">ERS007657_03329</name>
</gene>
<evidence type="ECO:0000313" key="3">
    <source>
        <dbReference type="Proteomes" id="UP000046680"/>
    </source>
</evidence>
<dbReference type="EMBL" id="CGCX01001559">
    <property type="protein sequence ID" value="CFR97375.1"/>
    <property type="molecule type" value="Genomic_DNA"/>
</dbReference>
<reference evidence="2 3" key="1">
    <citation type="submission" date="2015-03" db="EMBL/GenBank/DDBJ databases">
        <authorList>
            <consortium name="Pathogen Informatics"/>
        </authorList>
    </citation>
    <scope>NUCLEOTIDE SEQUENCE [LARGE SCALE GENOMIC DNA]</scope>
    <source>
        <strain evidence="2 3">C09601061</strain>
    </source>
</reference>
<dbReference type="Proteomes" id="UP000046680">
    <property type="component" value="Unassembled WGS sequence"/>
</dbReference>
<name>A0A654U5C0_MYCTX</name>
<accession>A0A654U5C0</accession>
<dbReference type="AlphaFoldDB" id="A0A654U5C0"/>
<organism evidence="2 3">
    <name type="scientific">Mycobacterium tuberculosis</name>
    <dbReference type="NCBI Taxonomy" id="1773"/>
    <lineage>
        <taxon>Bacteria</taxon>
        <taxon>Bacillati</taxon>
        <taxon>Actinomycetota</taxon>
        <taxon>Actinomycetes</taxon>
        <taxon>Mycobacteriales</taxon>
        <taxon>Mycobacteriaceae</taxon>
        <taxon>Mycobacterium</taxon>
        <taxon>Mycobacterium tuberculosis complex</taxon>
    </lineage>
</organism>
<evidence type="ECO:0000256" key="1">
    <source>
        <dbReference type="SAM" id="MobiDB-lite"/>
    </source>
</evidence>
<evidence type="ECO:0000313" key="2">
    <source>
        <dbReference type="EMBL" id="CFR97375.1"/>
    </source>
</evidence>
<protein>
    <submittedName>
        <fullName evidence="2">Uncharacterized protein</fullName>
    </submittedName>
</protein>